<evidence type="ECO:0000313" key="2">
    <source>
        <dbReference type="EMBL" id="CEG40455.1"/>
    </source>
</evidence>
<evidence type="ECO:0000256" key="1">
    <source>
        <dbReference type="SAM" id="SignalP"/>
    </source>
</evidence>
<proteinExistence type="predicted"/>
<feature type="chain" id="PRO_5006058684" description="RxLR-like protein" evidence="1">
    <location>
        <begin position="17"/>
        <end position="66"/>
    </location>
</feature>
<dbReference type="Proteomes" id="UP000054928">
    <property type="component" value="Unassembled WGS sequence"/>
</dbReference>
<dbReference type="GeneID" id="59053114"/>
<dbReference type="EMBL" id="CCYD01000523">
    <property type="protein sequence ID" value="CEG40455.1"/>
    <property type="molecule type" value="Genomic_DNA"/>
</dbReference>
<keyword evidence="1" id="KW-0732">Signal</keyword>
<sequence length="66" mass="7609">MWPVVLLSVSTRSLLATQLHDKFGVNACSMREMRSRHCCWITHKRSQTLRVMDLILLSNSYLVSST</sequence>
<name>A0A0P1AHZ8_PLAHL</name>
<keyword evidence="3" id="KW-1185">Reference proteome</keyword>
<reference evidence="3" key="1">
    <citation type="submission" date="2014-09" db="EMBL/GenBank/DDBJ databases">
        <authorList>
            <person name="Sharma Rahul"/>
            <person name="Thines Marco"/>
        </authorList>
    </citation>
    <scope>NUCLEOTIDE SEQUENCE [LARGE SCALE GENOMIC DNA]</scope>
</reference>
<organism evidence="2 3">
    <name type="scientific">Plasmopara halstedii</name>
    <name type="common">Downy mildew of sunflower</name>
    <dbReference type="NCBI Taxonomy" id="4781"/>
    <lineage>
        <taxon>Eukaryota</taxon>
        <taxon>Sar</taxon>
        <taxon>Stramenopiles</taxon>
        <taxon>Oomycota</taxon>
        <taxon>Peronosporomycetes</taxon>
        <taxon>Peronosporales</taxon>
        <taxon>Peronosporaceae</taxon>
        <taxon>Plasmopara</taxon>
    </lineage>
</organism>
<dbReference type="AlphaFoldDB" id="A0A0P1AHZ8"/>
<dbReference type="RefSeq" id="XP_036263146.1">
    <property type="nucleotide sequence ID" value="XM_036407444.1"/>
</dbReference>
<protein>
    <recommendedName>
        <fullName evidence="4">RxLR-like protein</fullName>
    </recommendedName>
</protein>
<accession>A0A0P1AHZ8</accession>
<evidence type="ECO:0000313" key="3">
    <source>
        <dbReference type="Proteomes" id="UP000054928"/>
    </source>
</evidence>
<evidence type="ECO:0008006" key="4">
    <source>
        <dbReference type="Google" id="ProtNLM"/>
    </source>
</evidence>
<feature type="signal peptide" evidence="1">
    <location>
        <begin position="1"/>
        <end position="16"/>
    </location>
</feature>